<organism evidence="2">
    <name type="scientific">bioreactor metagenome</name>
    <dbReference type="NCBI Taxonomy" id="1076179"/>
    <lineage>
        <taxon>unclassified sequences</taxon>
        <taxon>metagenomes</taxon>
        <taxon>ecological metagenomes</taxon>
    </lineage>
</organism>
<gene>
    <name evidence="2" type="ORF">SDC9_97090</name>
</gene>
<proteinExistence type="predicted"/>
<comment type="caution">
    <text evidence="2">The sequence shown here is derived from an EMBL/GenBank/DDBJ whole genome shotgun (WGS) entry which is preliminary data.</text>
</comment>
<evidence type="ECO:0000313" key="2">
    <source>
        <dbReference type="EMBL" id="MPM50351.1"/>
    </source>
</evidence>
<evidence type="ECO:0000256" key="1">
    <source>
        <dbReference type="SAM" id="MobiDB-lite"/>
    </source>
</evidence>
<feature type="region of interest" description="Disordered" evidence="1">
    <location>
        <begin position="68"/>
        <end position="87"/>
    </location>
</feature>
<reference evidence="2" key="1">
    <citation type="submission" date="2019-08" db="EMBL/GenBank/DDBJ databases">
        <authorList>
            <person name="Kucharzyk K."/>
            <person name="Murdoch R.W."/>
            <person name="Higgins S."/>
            <person name="Loffler F."/>
        </authorList>
    </citation>
    <scope>NUCLEOTIDE SEQUENCE</scope>
</reference>
<accession>A0A645ADJ9</accession>
<protein>
    <submittedName>
        <fullName evidence="2">Uncharacterized protein</fullName>
    </submittedName>
</protein>
<dbReference type="AlphaFoldDB" id="A0A645ADJ9"/>
<dbReference type="EMBL" id="VSSQ01012930">
    <property type="protein sequence ID" value="MPM50351.1"/>
    <property type="molecule type" value="Genomic_DNA"/>
</dbReference>
<name>A0A645ADJ9_9ZZZZ</name>
<sequence>MRQRRKAPAHRQDPLYQLLFQLRPQISRLFAEDTEQSFAAYPGQAGIIIHLRDLPHRSVARVQHQHAQVALARRHRRRQPGAAPAYD</sequence>